<dbReference type="PIRSF" id="PIRSF500060">
    <property type="entry name" value="UCP500060"/>
    <property type="match status" value="1"/>
</dbReference>
<keyword evidence="3" id="KW-0472">Membrane</keyword>
<evidence type="ECO:0000256" key="3">
    <source>
        <dbReference type="SAM" id="Phobius"/>
    </source>
</evidence>
<feature type="transmembrane region" description="Helical" evidence="3">
    <location>
        <begin position="7"/>
        <end position="26"/>
    </location>
</feature>
<dbReference type="InterPro" id="IPR013785">
    <property type="entry name" value="Aldolase_TIM"/>
</dbReference>
<dbReference type="PANTHER" id="PTHR43819">
    <property type="entry name" value="ARCHAEAL-TYPE GLUTAMATE SYNTHASE [NADPH]"/>
    <property type="match status" value="1"/>
</dbReference>
<dbReference type="EMBL" id="CP064654">
    <property type="protein sequence ID" value="QPC98698.1"/>
    <property type="molecule type" value="Genomic_DNA"/>
</dbReference>
<accession>A0A7S8F477</accession>
<dbReference type="SUPFAM" id="SSF51395">
    <property type="entry name" value="FMN-linked oxidoreductases"/>
    <property type="match status" value="1"/>
</dbReference>
<reference evidence="5 6" key="1">
    <citation type="submission" date="2020-11" db="EMBL/GenBank/DDBJ databases">
        <title>The genome sequence of Erythrobacter sp. 6D36.</title>
        <authorList>
            <person name="Liu Y."/>
        </authorList>
    </citation>
    <scope>NUCLEOTIDE SEQUENCE [LARGE SCALE GENOMIC DNA]</scope>
    <source>
        <strain evidence="5 6">6D36</strain>
    </source>
</reference>
<keyword evidence="3" id="KW-0812">Transmembrane</keyword>
<dbReference type="Gene3D" id="3.20.20.70">
    <property type="entry name" value="Aldolase class I"/>
    <property type="match status" value="1"/>
</dbReference>
<feature type="domain" description="Glutamate synthase" evidence="4">
    <location>
        <begin position="154"/>
        <end position="472"/>
    </location>
</feature>
<keyword evidence="6" id="KW-1185">Reference proteome</keyword>
<protein>
    <submittedName>
        <fullName evidence="5">FMN-binding glutamate synthase family protein</fullName>
    </submittedName>
</protein>
<dbReference type="InterPro" id="IPR002932">
    <property type="entry name" value="Glu_synthdom"/>
</dbReference>
<evidence type="ECO:0000256" key="1">
    <source>
        <dbReference type="ARBA" id="ARBA00009716"/>
    </source>
</evidence>
<dbReference type="KEGG" id="qso:IRL76_12785"/>
<dbReference type="Pfam" id="PF01645">
    <property type="entry name" value="Glu_synthase"/>
    <property type="match status" value="1"/>
</dbReference>
<evidence type="ECO:0000313" key="6">
    <source>
        <dbReference type="Proteomes" id="UP000594459"/>
    </source>
</evidence>
<feature type="transmembrane region" description="Helical" evidence="3">
    <location>
        <begin position="32"/>
        <end position="49"/>
    </location>
</feature>
<keyword evidence="3" id="KW-1133">Transmembrane helix</keyword>
<dbReference type="AlphaFoldDB" id="A0A7S8F477"/>
<dbReference type="Proteomes" id="UP000594459">
    <property type="component" value="Chromosome"/>
</dbReference>
<dbReference type="CDD" id="cd02808">
    <property type="entry name" value="GltS_FMN"/>
    <property type="match status" value="1"/>
</dbReference>
<organism evidence="5 6">
    <name type="scientific">Qipengyuania soli</name>
    <dbReference type="NCBI Taxonomy" id="2782568"/>
    <lineage>
        <taxon>Bacteria</taxon>
        <taxon>Pseudomonadati</taxon>
        <taxon>Pseudomonadota</taxon>
        <taxon>Alphaproteobacteria</taxon>
        <taxon>Sphingomonadales</taxon>
        <taxon>Erythrobacteraceae</taxon>
        <taxon>Qipengyuania</taxon>
    </lineage>
</organism>
<name>A0A7S8F477_9SPHN</name>
<dbReference type="InterPro" id="IPR024188">
    <property type="entry name" value="GltB"/>
</dbReference>
<dbReference type="RefSeq" id="WP_246449788.1">
    <property type="nucleotide sequence ID" value="NZ_CP064654.1"/>
</dbReference>
<dbReference type="PANTHER" id="PTHR43819:SF1">
    <property type="entry name" value="ARCHAEAL-TYPE GLUTAMATE SYNTHASE [NADPH]"/>
    <property type="match status" value="1"/>
</dbReference>
<dbReference type="InterPro" id="IPR027283">
    <property type="entry name" value="YerD"/>
</dbReference>
<gene>
    <name evidence="5" type="ORF">IRL76_12785</name>
</gene>
<comment type="similarity">
    <text evidence="1 2">Belongs to the glutamate synthase family.</text>
</comment>
<sequence>MRESSELFMRFGPTLVVVLLAAICALVENLRWGLVVTLPLLALAIYDFFQRRHTLWRNYPLLAHIRWIMEDLRPYARAYFVEGDLEGRPFNHDERALVYARAKGELDSHPFGTELDVYSDEYEWLGHSIVPKEDAPKEWRVTVGTDQCAKPYSSSLLNISAMSFGSLSANAIMALNKGAALGGFYHDTGEGGLSRYHRSHVGDLVWEIGSGYFGCRTKDGAFDPGMFAETASEEQVRMVEIKLSQGAKPGHGGVLPAAKVTAEIAEARGVSEGEACVSPAAHSSFSTPVELLEWAASLRELSGGKPVGIKLCVGQPHEVFALMKAMLETGIRLDYIVVDGAEGGTGAAPVEFSNRLGMPLREGLILVRNALVGTGLKKEIKLGAAGKVHSGAGLAMNLGLGADWCNSARAFMFALGCVQSMKCHTDACPTGVATQDATRQRGLVVEDKGERVARFQRQTLASLREMVVAMGLENPWQIAPCHISERLNSAKSDRIDNIYGFLKENQLLDDPGSTQYAEDWEKAQAHTFGEATCRPR</sequence>
<evidence type="ECO:0000313" key="5">
    <source>
        <dbReference type="EMBL" id="QPC98698.1"/>
    </source>
</evidence>
<proteinExistence type="inferred from homology"/>
<evidence type="ECO:0000259" key="4">
    <source>
        <dbReference type="Pfam" id="PF01645"/>
    </source>
</evidence>
<dbReference type="GO" id="GO:0015930">
    <property type="term" value="F:glutamate synthase activity"/>
    <property type="evidence" value="ECO:0007669"/>
    <property type="project" value="InterPro"/>
</dbReference>
<evidence type="ECO:0000256" key="2">
    <source>
        <dbReference type="PIRNR" id="PIRNR006429"/>
    </source>
</evidence>
<dbReference type="GO" id="GO:0006537">
    <property type="term" value="P:glutamate biosynthetic process"/>
    <property type="evidence" value="ECO:0007669"/>
    <property type="project" value="InterPro"/>
</dbReference>
<dbReference type="PIRSF" id="PIRSF006429">
    <property type="entry name" value="GOGAT_lg_2"/>
    <property type="match status" value="1"/>
</dbReference>